<accession>A0A8D8U991</accession>
<reference evidence="1" key="1">
    <citation type="submission" date="2021-05" db="EMBL/GenBank/DDBJ databases">
        <authorList>
            <person name="Alioto T."/>
            <person name="Alioto T."/>
            <person name="Gomez Garrido J."/>
        </authorList>
    </citation>
    <scope>NUCLEOTIDE SEQUENCE</scope>
</reference>
<proteinExistence type="predicted"/>
<sequence length="101" mass="11265">MKKTWKPWAARMLKDFRETLTRVKNGPNVRPSDTLSTRATAAVVGLSASRLPLVIDYALLPMDSSKDTSLASIYCLVPKELGDVREDGLNWRGNIGDTMVW</sequence>
<dbReference type="EMBL" id="HBUF01340153">
    <property type="protein sequence ID" value="CAG6701848.1"/>
    <property type="molecule type" value="Transcribed_RNA"/>
</dbReference>
<dbReference type="AlphaFoldDB" id="A0A8D8U991"/>
<evidence type="ECO:0000313" key="1">
    <source>
        <dbReference type="EMBL" id="CAG6701844.1"/>
    </source>
</evidence>
<protein>
    <submittedName>
        <fullName evidence="1">Uncharacterized protein</fullName>
    </submittedName>
</protein>
<name>A0A8D8U991_9HEMI</name>
<organism evidence="1">
    <name type="scientific">Cacopsylla melanoneura</name>
    <dbReference type="NCBI Taxonomy" id="428564"/>
    <lineage>
        <taxon>Eukaryota</taxon>
        <taxon>Metazoa</taxon>
        <taxon>Ecdysozoa</taxon>
        <taxon>Arthropoda</taxon>
        <taxon>Hexapoda</taxon>
        <taxon>Insecta</taxon>
        <taxon>Pterygota</taxon>
        <taxon>Neoptera</taxon>
        <taxon>Paraneoptera</taxon>
        <taxon>Hemiptera</taxon>
        <taxon>Sternorrhyncha</taxon>
        <taxon>Psylloidea</taxon>
        <taxon>Psyllidae</taxon>
        <taxon>Psyllinae</taxon>
        <taxon>Cacopsylla</taxon>
    </lineage>
</organism>
<dbReference type="EMBL" id="HBUF01340152">
    <property type="protein sequence ID" value="CAG6701846.1"/>
    <property type="molecule type" value="Transcribed_RNA"/>
</dbReference>
<dbReference type="EMBL" id="HBUF01340151">
    <property type="protein sequence ID" value="CAG6701844.1"/>
    <property type="molecule type" value="Transcribed_RNA"/>
</dbReference>